<gene>
    <name evidence="3" type="ORF">HINF_LOCUS30033</name>
    <name evidence="2" type="ORF">HINF_LOCUS54706</name>
</gene>
<reference evidence="2" key="1">
    <citation type="submission" date="2023-06" db="EMBL/GenBank/DDBJ databases">
        <authorList>
            <person name="Kurt Z."/>
        </authorList>
    </citation>
    <scope>NUCLEOTIDE SEQUENCE</scope>
</reference>
<organism evidence="2">
    <name type="scientific">Hexamita inflata</name>
    <dbReference type="NCBI Taxonomy" id="28002"/>
    <lineage>
        <taxon>Eukaryota</taxon>
        <taxon>Metamonada</taxon>
        <taxon>Diplomonadida</taxon>
        <taxon>Hexamitidae</taxon>
        <taxon>Hexamitinae</taxon>
        <taxon>Hexamita</taxon>
    </lineage>
</organism>
<evidence type="ECO:0000256" key="1">
    <source>
        <dbReference type="ARBA" id="ARBA00022737"/>
    </source>
</evidence>
<dbReference type="Gene3D" id="2.20.110.10">
    <property type="entry name" value="Histone H3 K4-specific methyltransferase SET7/9 N-terminal domain"/>
    <property type="match status" value="1"/>
</dbReference>
<dbReference type="SMART" id="SM00698">
    <property type="entry name" value="MORN"/>
    <property type="match status" value="8"/>
</dbReference>
<sequence>MMQKRQYSKLNLIEPDVQFQRTQALRCEQIQQFDLNLQKTNYIGEKDQNGKPHGSGTLTSENSISIVGMFEHGMKVGSCKLIDKNGQYIIADFADDVLQMKIEAKQAGKWTFIVGDETNGYIGSYSSDQYNYEGPFDNVGLFHGDGEVKFKNGYVYKGAFQKGNRHGKGVEQFNNILTESMWENDEIKQKIKQTGPDFVLTYGNGTESDGYENCIKKGADYEYVGNIFQDKYHGQGILTMKDGTKFTGVFKSGCKHGQFLINKSATWEVINFNEDKEIEKVSSFANKVYTSYKNNEPHYTYSGPLQNNLPHGQGVLNYTNKSVYTGRLQNGERHDNACTFECPLGKYVGSCLNNGQSGQGLIDDQPFEFVNGLLQFKTKTDFYEFKGELINGFPSTGIFTFNSKILDTFEGQIKSIKKQLVSGNGTLKFKNKEVFQGTIINNELENEGQITRENGEILIGTFKKSIIQGQGKSIMNGITTECIFDKGKPIGNLKIIKANGNYTIGSYNGTQLISLKEVVENDFNYVFEAGNEKDKIYTGKLIRNDLVVTGQFSQPGLKKTGRCTTTLKDSVILVADYEKDEVVKIIEENKHGKQIKYSQYHEKIQEGTITTSEYTYTGSILNKMRHGKGETKYTSGITEISEYFEDKLNGHTKTIQANGDIQECEYSSNEMKRLLTGKLGDSEISLVDNDKYKIVRSDSIYEGEANDGVPHGYGTLTLDNRTQTGSFKNGKLHGMVTTEFKNGSKRVDVYVDGEFSEQSEIISGTGTTIKFLKGSNQQQLKAQIIYKSGESYSGEVSSKYQREGFGEMKYLDGERAKGYWKQDCFHGQVQRFFPSGDQTLDFYNMNQLTHRKTNKYGQILTTYLQGDVTQPFKAVINYPDATYEGDVDEDGTPNGRGYMRFKNGDLQEGMFKDGELYSDYVNYQFRGYQYRGSFYGGISGEGTYRGDKKAKWTDGVLQFNIPITEAMKKETVKRMPSLKLSDIK</sequence>
<dbReference type="InterPro" id="IPR003409">
    <property type="entry name" value="MORN"/>
</dbReference>
<dbReference type="EMBL" id="CAXDID020000097">
    <property type="protein sequence ID" value="CAL6025195.1"/>
    <property type="molecule type" value="Genomic_DNA"/>
</dbReference>
<protein>
    <submittedName>
        <fullName evidence="2">Putative</fullName>
    </submittedName>
</protein>
<dbReference type="AlphaFoldDB" id="A0AA86UW41"/>
<proteinExistence type="predicted"/>
<keyword evidence="1" id="KW-0677">Repeat</keyword>
<keyword evidence="4" id="KW-1185">Reference proteome</keyword>
<evidence type="ECO:0000313" key="4">
    <source>
        <dbReference type="Proteomes" id="UP001642409"/>
    </source>
</evidence>
<dbReference type="PANTHER" id="PTHR43215:SF14">
    <property type="entry name" value="RADIAL SPOKE HEAD 1 HOMOLOG"/>
    <property type="match status" value="1"/>
</dbReference>
<accession>A0AA86UW41</accession>
<dbReference type="PANTHER" id="PTHR43215">
    <property type="entry name" value="RADIAL SPOKE HEAD 1 HOMOLOG"/>
    <property type="match status" value="1"/>
</dbReference>
<name>A0AA86UW41_9EUKA</name>
<comment type="caution">
    <text evidence="2">The sequence shown here is derived from an EMBL/GenBank/DDBJ whole genome shotgun (WGS) entry which is preliminary data.</text>
</comment>
<evidence type="ECO:0000313" key="2">
    <source>
        <dbReference type="EMBL" id="CAI9967061.1"/>
    </source>
</evidence>
<dbReference type="Pfam" id="PF02493">
    <property type="entry name" value="MORN"/>
    <property type="match status" value="8"/>
</dbReference>
<reference evidence="3 4" key="2">
    <citation type="submission" date="2024-07" db="EMBL/GenBank/DDBJ databases">
        <authorList>
            <person name="Akdeniz Z."/>
        </authorList>
    </citation>
    <scope>NUCLEOTIDE SEQUENCE [LARGE SCALE GENOMIC DNA]</scope>
</reference>
<dbReference type="SUPFAM" id="SSF82185">
    <property type="entry name" value="Histone H3 K4-specific methyltransferase SET7/9 N-terminal domain"/>
    <property type="match status" value="7"/>
</dbReference>
<evidence type="ECO:0000313" key="3">
    <source>
        <dbReference type="EMBL" id="CAL6025195.1"/>
    </source>
</evidence>
<dbReference type="EMBL" id="CATOUU010001010">
    <property type="protein sequence ID" value="CAI9967061.1"/>
    <property type="molecule type" value="Genomic_DNA"/>
</dbReference>
<dbReference type="Proteomes" id="UP001642409">
    <property type="component" value="Unassembled WGS sequence"/>
</dbReference>